<keyword evidence="3" id="KW-1185">Reference proteome</keyword>
<comment type="caution">
    <text evidence="2">The sequence shown here is derived from an EMBL/GenBank/DDBJ whole genome shotgun (WGS) entry which is preliminary data.</text>
</comment>
<gene>
    <name evidence="2" type="ORF">HGRIS_011998</name>
</gene>
<evidence type="ECO:0000256" key="1">
    <source>
        <dbReference type="SAM" id="MobiDB-lite"/>
    </source>
</evidence>
<reference evidence="3" key="1">
    <citation type="submission" date="2024-06" db="EMBL/GenBank/DDBJ databases">
        <title>Multi-omics analyses provide insights into the biosynthesis of the anticancer antibiotic pleurotin in Hohenbuehelia grisea.</title>
        <authorList>
            <person name="Weaver J.A."/>
            <person name="Alberti F."/>
        </authorList>
    </citation>
    <scope>NUCLEOTIDE SEQUENCE [LARGE SCALE GENOMIC DNA]</scope>
    <source>
        <strain evidence="3">T-177</strain>
    </source>
</reference>
<dbReference type="EMBL" id="JASNQZ010000002">
    <property type="protein sequence ID" value="KAL0960374.1"/>
    <property type="molecule type" value="Genomic_DNA"/>
</dbReference>
<dbReference type="Proteomes" id="UP001556367">
    <property type="component" value="Unassembled WGS sequence"/>
</dbReference>
<accession>A0ABR3JXN7</accession>
<proteinExistence type="predicted"/>
<protein>
    <submittedName>
        <fullName evidence="2">Uncharacterized protein</fullName>
    </submittedName>
</protein>
<sequence>MSDPLSITCSILSFYDSADALKETSAKLTAGTAKERLLERDVVCELSELEINCQIGYSTLNSFAAIELKDALDGLQKDHAGVQGFTPAGESTGLSDAAFASNEAEN</sequence>
<evidence type="ECO:0000313" key="3">
    <source>
        <dbReference type="Proteomes" id="UP001556367"/>
    </source>
</evidence>
<feature type="region of interest" description="Disordered" evidence="1">
    <location>
        <begin position="83"/>
        <end position="106"/>
    </location>
</feature>
<evidence type="ECO:0000313" key="2">
    <source>
        <dbReference type="EMBL" id="KAL0960374.1"/>
    </source>
</evidence>
<name>A0ABR3JXN7_9AGAR</name>
<organism evidence="2 3">
    <name type="scientific">Hohenbuehelia grisea</name>
    <dbReference type="NCBI Taxonomy" id="104357"/>
    <lineage>
        <taxon>Eukaryota</taxon>
        <taxon>Fungi</taxon>
        <taxon>Dikarya</taxon>
        <taxon>Basidiomycota</taxon>
        <taxon>Agaricomycotina</taxon>
        <taxon>Agaricomycetes</taxon>
        <taxon>Agaricomycetidae</taxon>
        <taxon>Agaricales</taxon>
        <taxon>Pleurotineae</taxon>
        <taxon>Pleurotaceae</taxon>
        <taxon>Hohenbuehelia</taxon>
    </lineage>
</organism>